<gene>
    <name evidence="2" type="ORF">NCTC13063_00511</name>
</gene>
<dbReference type="Gene3D" id="3.10.690.10">
    <property type="entry name" value="Bifunctional nuclease domain"/>
    <property type="match status" value="1"/>
</dbReference>
<proteinExistence type="predicted"/>
<evidence type="ECO:0000313" key="3">
    <source>
        <dbReference type="Proteomes" id="UP000255283"/>
    </source>
</evidence>
<accession>A0AAQ1ZIH9</accession>
<dbReference type="SUPFAM" id="SSF103256">
    <property type="entry name" value="Hypothetical protein TM0160"/>
    <property type="match status" value="1"/>
</dbReference>
<dbReference type="PROSITE" id="PS51658">
    <property type="entry name" value="BFN"/>
    <property type="match status" value="1"/>
</dbReference>
<feature type="domain" description="BFN" evidence="1">
    <location>
        <begin position="3"/>
        <end position="133"/>
    </location>
</feature>
<sequence length="182" mass="20242">MNKVKVNFKSISEIVGTSDIGLLVLVDEKEERQLAVTCDKQMIHQLSLRLQQAPEMEKLLPEVLVQVIGKLSDDPFELVISALKGGEYKAMLINTSTLDIVPIKVGDAILLSVISDIPLFVEQGLMLRQSIPYTVQAKGMRIPVNALTDEMLSSALAKAVEDENYELATHLRDEINRRKADQ</sequence>
<dbReference type="AlphaFoldDB" id="A0AAQ1ZIH9"/>
<dbReference type="InterPro" id="IPR036104">
    <property type="entry name" value="BFN_sf"/>
</dbReference>
<name>A0AAQ1ZIH9_9BACT</name>
<protein>
    <submittedName>
        <fullName evidence="2">Uncharacterized ACR, COG1259</fullName>
    </submittedName>
</protein>
<dbReference type="RefSeq" id="WP_004346012.1">
    <property type="nucleotide sequence ID" value="NZ_CAUUQQ010000031.1"/>
</dbReference>
<evidence type="ECO:0000313" key="2">
    <source>
        <dbReference type="EMBL" id="SUB79253.1"/>
    </source>
</evidence>
<dbReference type="Proteomes" id="UP000255283">
    <property type="component" value="Unassembled WGS sequence"/>
</dbReference>
<organism evidence="2 3">
    <name type="scientific">Segatella buccae</name>
    <dbReference type="NCBI Taxonomy" id="28126"/>
    <lineage>
        <taxon>Bacteria</taxon>
        <taxon>Pseudomonadati</taxon>
        <taxon>Bacteroidota</taxon>
        <taxon>Bacteroidia</taxon>
        <taxon>Bacteroidales</taxon>
        <taxon>Prevotellaceae</taxon>
        <taxon>Segatella</taxon>
    </lineage>
</organism>
<dbReference type="InterPro" id="IPR001943">
    <property type="entry name" value="UVR_dom"/>
</dbReference>
<evidence type="ECO:0000259" key="1">
    <source>
        <dbReference type="PROSITE" id="PS51658"/>
    </source>
</evidence>
<dbReference type="GeneID" id="93536642"/>
<dbReference type="GO" id="GO:0004518">
    <property type="term" value="F:nuclease activity"/>
    <property type="evidence" value="ECO:0007669"/>
    <property type="project" value="InterPro"/>
</dbReference>
<dbReference type="EMBL" id="UGTJ01000001">
    <property type="protein sequence ID" value="SUB79253.1"/>
    <property type="molecule type" value="Genomic_DNA"/>
</dbReference>
<dbReference type="InterPro" id="IPR003729">
    <property type="entry name" value="Bi_nuclease_dom"/>
</dbReference>
<comment type="caution">
    <text evidence="2">The sequence shown here is derived from an EMBL/GenBank/DDBJ whole genome shotgun (WGS) entry which is preliminary data.</text>
</comment>
<reference evidence="2 3" key="1">
    <citation type="submission" date="2018-06" db="EMBL/GenBank/DDBJ databases">
        <authorList>
            <consortium name="Pathogen Informatics"/>
            <person name="Doyle S."/>
        </authorList>
    </citation>
    <scope>NUCLEOTIDE SEQUENCE [LARGE SCALE GENOMIC DNA]</scope>
    <source>
        <strain evidence="2 3">NCTC13063</strain>
    </source>
</reference>
<dbReference type="Pfam" id="PF02151">
    <property type="entry name" value="UVR"/>
    <property type="match status" value="1"/>
</dbReference>
<dbReference type="Pfam" id="PF02577">
    <property type="entry name" value="BFN_dom"/>
    <property type="match status" value="1"/>
</dbReference>